<feature type="domain" description="PIN-like" evidence="1">
    <location>
        <begin position="7"/>
        <end position="106"/>
    </location>
</feature>
<evidence type="ECO:0000313" key="2">
    <source>
        <dbReference type="EMBL" id="SDP61307.1"/>
    </source>
</evidence>
<evidence type="ECO:0000259" key="1">
    <source>
        <dbReference type="Pfam" id="PF18475"/>
    </source>
</evidence>
<dbReference type="STRING" id="91360.SAMN05660330_03381"/>
<accession>A0A1H0U4V4</accession>
<name>A0A1H0U4V4_9BACT</name>
<dbReference type="OrthoDB" id="9791898at2"/>
<gene>
    <name evidence="2" type="ORF">SAMN05660330_03381</name>
</gene>
<dbReference type="Pfam" id="PF18475">
    <property type="entry name" value="PIN7"/>
    <property type="match status" value="1"/>
</dbReference>
<protein>
    <recommendedName>
        <fullName evidence="1">PIN-like domain-containing protein</fullName>
    </recommendedName>
</protein>
<keyword evidence="3" id="KW-1185">Reference proteome</keyword>
<dbReference type="AlphaFoldDB" id="A0A1H0U4V4"/>
<sequence>MSTNYVLIDLENVQPKNLNILLNHPFKIFVFVGENQAKIPFDLASVMQEFGGNARYLKISGNGKNSLDFHLAYYLGKLSTEDPAGYYHIISKDTGFDPLVKHLKKNKIRIHRHSDLAEIPLLRISNTTNIDEKIDAVIKNLAGRGQSRPRKIRTLSNTINSLFSEKLNDPDMKMFIKTLITRKYVAIDGEKVSYHLSKID</sequence>
<dbReference type="Proteomes" id="UP000199073">
    <property type="component" value="Unassembled WGS sequence"/>
</dbReference>
<dbReference type="EMBL" id="FNJI01000029">
    <property type="protein sequence ID" value="SDP61307.1"/>
    <property type="molecule type" value="Genomic_DNA"/>
</dbReference>
<evidence type="ECO:0000313" key="3">
    <source>
        <dbReference type="Proteomes" id="UP000199073"/>
    </source>
</evidence>
<proteinExistence type="predicted"/>
<dbReference type="RefSeq" id="WP_092224956.1">
    <property type="nucleotide sequence ID" value="NZ_FNJI01000029.1"/>
</dbReference>
<organism evidence="2 3">
    <name type="scientific">Desulforhopalus singaporensis</name>
    <dbReference type="NCBI Taxonomy" id="91360"/>
    <lineage>
        <taxon>Bacteria</taxon>
        <taxon>Pseudomonadati</taxon>
        <taxon>Thermodesulfobacteriota</taxon>
        <taxon>Desulfobulbia</taxon>
        <taxon>Desulfobulbales</taxon>
        <taxon>Desulfocapsaceae</taxon>
        <taxon>Desulforhopalus</taxon>
    </lineage>
</organism>
<reference evidence="2 3" key="1">
    <citation type="submission" date="2016-10" db="EMBL/GenBank/DDBJ databases">
        <authorList>
            <person name="de Groot N.N."/>
        </authorList>
    </citation>
    <scope>NUCLEOTIDE SEQUENCE [LARGE SCALE GENOMIC DNA]</scope>
    <source>
        <strain evidence="2 3">DSM 12130</strain>
    </source>
</reference>
<dbReference type="InterPro" id="IPR041494">
    <property type="entry name" value="PIN7"/>
</dbReference>